<feature type="binding site" evidence="11">
    <location>
        <position position="94"/>
    </location>
    <ligand>
        <name>[2Fe-2S] cluster</name>
        <dbReference type="ChEBI" id="CHEBI:190135"/>
    </ligand>
</feature>
<protein>
    <recommendedName>
        <fullName evidence="2">NADH-quinone oxidoreductase subunit E</fullName>
    </recommendedName>
    <alternativeName>
        <fullName evidence="7">NADH dehydrogenase I subunit E</fullName>
    </alternativeName>
    <alternativeName>
        <fullName evidence="8">NDH-1 subunit E</fullName>
    </alternativeName>
</protein>
<dbReference type="FunFam" id="1.10.10.1590:FF:000001">
    <property type="entry name" value="NADH-quinone oxidoreductase subunit E"/>
    <property type="match status" value="1"/>
</dbReference>
<evidence type="ECO:0000256" key="5">
    <source>
        <dbReference type="ARBA" id="ARBA00023004"/>
    </source>
</evidence>
<dbReference type="NCBIfam" id="TIGR01958">
    <property type="entry name" value="nuoE_fam"/>
    <property type="match status" value="1"/>
</dbReference>
<dbReference type="OrthoDB" id="9807941at2"/>
<comment type="cofactor">
    <cofactor evidence="11">
        <name>[2Fe-2S] cluster</name>
        <dbReference type="ChEBI" id="CHEBI:190135"/>
    </cofactor>
    <text evidence="11">Binds 1 [2Fe-2S] cluster.</text>
</comment>
<evidence type="ECO:0000256" key="1">
    <source>
        <dbReference type="ARBA" id="ARBA00010643"/>
    </source>
</evidence>
<evidence type="ECO:0000256" key="6">
    <source>
        <dbReference type="ARBA" id="ARBA00023014"/>
    </source>
</evidence>
<dbReference type="GO" id="GO:0046872">
    <property type="term" value="F:metal ion binding"/>
    <property type="evidence" value="ECO:0007669"/>
    <property type="project" value="UniProtKB-KW"/>
</dbReference>
<keyword evidence="5 11" id="KW-0408">Iron</keyword>
<evidence type="ECO:0000313" key="12">
    <source>
        <dbReference type="EMBL" id="PWD82084.1"/>
    </source>
</evidence>
<evidence type="ECO:0000256" key="9">
    <source>
        <dbReference type="ARBA" id="ARBA00034078"/>
    </source>
</evidence>
<evidence type="ECO:0000256" key="3">
    <source>
        <dbReference type="ARBA" id="ARBA00022714"/>
    </source>
</evidence>
<evidence type="ECO:0000256" key="2">
    <source>
        <dbReference type="ARBA" id="ARBA00019898"/>
    </source>
</evidence>
<dbReference type="PANTHER" id="PTHR10371:SF3">
    <property type="entry name" value="NADH DEHYDROGENASE [UBIQUINONE] FLAVOPROTEIN 2, MITOCHONDRIAL"/>
    <property type="match status" value="1"/>
</dbReference>
<proteinExistence type="inferred from homology"/>
<keyword evidence="3 11" id="KW-0001">2Fe-2S</keyword>
<evidence type="ECO:0000313" key="13">
    <source>
        <dbReference type="Proteomes" id="UP000245020"/>
    </source>
</evidence>
<evidence type="ECO:0000256" key="8">
    <source>
        <dbReference type="ARBA" id="ARBA00032788"/>
    </source>
</evidence>
<evidence type="ECO:0000256" key="7">
    <source>
        <dbReference type="ARBA" id="ARBA00031580"/>
    </source>
</evidence>
<dbReference type="Proteomes" id="UP000245020">
    <property type="component" value="Unassembled WGS sequence"/>
</dbReference>
<comment type="caution">
    <text evidence="12">The sequence shown here is derived from an EMBL/GenBank/DDBJ whole genome shotgun (WGS) entry which is preliminary data.</text>
</comment>
<feature type="binding site" evidence="11">
    <location>
        <position position="131"/>
    </location>
    <ligand>
        <name>[2Fe-2S] cluster</name>
        <dbReference type="ChEBI" id="CHEBI:190135"/>
    </ligand>
</feature>
<comment type="catalytic activity">
    <reaction evidence="10">
        <text>a quinone + NADH + 5 H(+)(in) = a quinol + NAD(+) + 4 H(+)(out)</text>
        <dbReference type="Rhea" id="RHEA:57888"/>
        <dbReference type="ChEBI" id="CHEBI:15378"/>
        <dbReference type="ChEBI" id="CHEBI:24646"/>
        <dbReference type="ChEBI" id="CHEBI:57540"/>
        <dbReference type="ChEBI" id="CHEBI:57945"/>
        <dbReference type="ChEBI" id="CHEBI:132124"/>
    </reaction>
</comment>
<keyword evidence="6 11" id="KW-0411">Iron-sulfur</keyword>
<gene>
    <name evidence="12" type="ORF">DC083_02580</name>
</gene>
<dbReference type="AlphaFoldDB" id="A0A2U2AHE8"/>
<dbReference type="PANTHER" id="PTHR10371">
    <property type="entry name" value="NADH DEHYDROGENASE UBIQUINONE FLAVOPROTEIN 2, MITOCHONDRIAL"/>
    <property type="match status" value="1"/>
</dbReference>
<comment type="similarity">
    <text evidence="1">Belongs to the complex I 24 kDa subunit family.</text>
</comment>
<dbReference type="SUPFAM" id="SSF52833">
    <property type="entry name" value="Thioredoxin-like"/>
    <property type="match status" value="1"/>
</dbReference>
<evidence type="ECO:0000256" key="4">
    <source>
        <dbReference type="ARBA" id="ARBA00022723"/>
    </source>
</evidence>
<dbReference type="Gene3D" id="3.40.30.10">
    <property type="entry name" value="Glutaredoxin"/>
    <property type="match status" value="1"/>
</dbReference>
<sequence length="173" mass="19315">MKNRESILSSHARAEIDRWLARFPEDRKQSALLAALREVQHENGGYLTTELMDAIADYLELPPIAVYEVASFYSNFELKPCGKNALLICTNISCMLRGAEEILAHVENRLGIKAGESTPDGLFSLKKEDECLAACTAAPAALINHVYHENLTIEKIDEILDRIESRADKKEAN</sequence>
<feature type="binding site" evidence="11">
    <location>
        <position position="89"/>
    </location>
    <ligand>
        <name>[2Fe-2S] cluster</name>
        <dbReference type="ChEBI" id="CHEBI:190135"/>
    </ligand>
</feature>
<keyword evidence="13" id="KW-1185">Reference proteome</keyword>
<comment type="cofactor">
    <cofactor evidence="9">
        <name>[2Fe-2S] cluster</name>
        <dbReference type="ChEBI" id="CHEBI:190135"/>
    </cofactor>
</comment>
<dbReference type="RefSeq" id="WP_109188683.1">
    <property type="nucleotide sequence ID" value="NZ_BMYA01000001.1"/>
</dbReference>
<dbReference type="Gene3D" id="1.10.10.1590">
    <property type="entry name" value="NADH-quinone oxidoreductase subunit E"/>
    <property type="match status" value="1"/>
</dbReference>
<dbReference type="InterPro" id="IPR002023">
    <property type="entry name" value="NuoE-like"/>
</dbReference>
<evidence type="ECO:0000256" key="11">
    <source>
        <dbReference type="PIRSR" id="PIRSR000216-1"/>
    </source>
</evidence>
<dbReference type="InterPro" id="IPR042128">
    <property type="entry name" value="NuoE_dom"/>
</dbReference>
<dbReference type="CDD" id="cd03064">
    <property type="entry name" value="TRX_Fd_NuoE"/>
    <property type="match status" value="1"/>
</dbReference>
<reference evidence="13" key="1">
    <citation type="submission" date="2018-05" db="EMBL/GenBank/DDBJ databases">
        <title>Ignatzschineria dubaiensis sp. nov., isolated from necrotic foot tissues of dromedaries (Camelus dromedarius) and associated maggots in Dubai, United Arab Emirates.</title>
        <authorList>
            <person name="Tsang C.C."/>
            <person name="Tang J.Y.M."/>
            <person name="Fong J.Y.H."/>
            <person name="Kinne J."/>
            <person name="Lee H.H."/>
            <person name="Joseph M."/>
            <person name="Jose S."/>
            <person name="Schuster R.K."/>
            <person name="Tang Y."/>
            <person name="Sivakumar S."/>
            <person name="Chen J.H.K."/>
            <person name="Teng J.L.L."/>
            <person name="Lau S.K.P."/>
            <person name="Wernery U."/>
            <person name="Woo P.C.Y."/>
        </authorList>
    </citation>
    <scope>NUCLEOTIDE SEQUENCE [LARGE SCALE GENOMIC DNA]</scope>
    <source>
        <strain evidence="13">KCTC 22644</strain>
    </source>
</reference>
<feature type="binding site" evidence="11">
    <location>
        <position position="135"/>
    </location>
    <ligand>
        <name>[2Fe-2S] cluster</name>
        <dbReference type="ChEBI" id="CHEBI:190135"/>
    </ligand>
</feature>
<dbReference type="GO" id="GO:0003954">
    <property type="term" value="F:NADH dehydrogenase activity"/>
    <property type="evidence" value="ECO:0007669"/>
    <property type="project" value="TreeGrafter"/>
</dbReference>
<dbReference type="InterPro" id="IPR036249">
    <property type="entry name" value="Thioredoxin-like_sf"/>
</dbReference>
<organism evidence="12 13">
    <name type="scientific">Ignatzschineria ureiclastica</name>
    <dbReference type="NCBI Taxonomy" id="472582"/>
    <lineage>
        <taxon>Bacteria</taxon>
        <taxon>Pseudomonadati</taxon>
        <taxon>Pseudomonadota</taxon>
        <taxon>Gammaproteobacteria</taxon>
        <taxon>Cardiobacteriales</taxon>
        <taxon>Ignatzschineriaceae</taxon>
        <taxon>Ignatzschineria</taxon>
    </lineage>
</organism>
<keyword evidence="4 11" id="KW-0479">Metal-binding</keyword>
<accession>A0A2U2AHE8</accession>
<dbReference type="Pfam" id="PF01257">
    <property type="entry name" value="2Fe-2S_thioredx"/>
    <property type="match status" value="1"/>
</dbReference>
<dbReference type="EMBL" id="QEWQ01000001">
    <property type="protein sequence ID" value="PWD82084.1"/>
    <property type="molecule type" value="Genomic_DNA"/>
</dbReference>
<evidence type="ECO:0000256" key="10">
    <source>
        <dbReference type="ARBA" id="ARBA00047712"/>
    </source>
</evidence>
<name>A0A2U2AHE8_9GAMM</name>
<dbReference type="InterPro" id="IPR041921">
    <property type="entry name" value="NuoE_N"/>
</dbReference>
<dbReference type="PIRSF" id="PIRSF000216">
    <property type="entry name" value="NADH_DH_24kDa"/>
    <property type="match status" value="1"/>
</dbReference>
<dbReference type="GO" id="GO:0051537">
    <property type="term" value="F:2 iron, 2 sulfur cluster binding"/>
    <property type="evidence" value="ECO:0007669"/>
    <property type="project" value="UniProtKB-KW"/>
</dbReference>